<feature type="compositionally biased region" description="Polar residues" evidence="1">
    <location>
        <begin position="367"/>
        <end position="378"/>
    </location>
</feature>
<feature type="transmembrane region" description="Helical" evidence="2">
    <location>
        <begin position="243"/>
        <end position="269"/>
    </location>
</feature>
<dbReference type="GeneID" id="95983061"/>
<proteinExistence type="predicted"/>
<feature type="region of interest" description="Disordered" evidence="1">
    <location>
        <begin position="1"/>
        <end position="27"/>
    </location>
</feature>
<dbReference type="PANTHER" id="PTHR28297">
    <property type="entry name" value="FUNGAL PROTEIN"/>
    <property type="match status" value="1"/>
</dbReference>
<dbReference type="PANTHER" id="PTHR28297:SF1">
    <property type="entry name" value="FUNGAL PROTEIN"/>
    <property type="match status" value="1"/>
</dbReference>
<comment type="caution">
    <text evidence="3">The sequence shown here is derived from an EMBL/GenBank/DDBJ whole genome shotgun (WGS) entry which is preliminary data.</text>
</comment>
<dbReference type="EMBL" id="JBBXJM010000002">
    <property type="protein sequence ID" value="KAL1411071.1"/>
    <property type="molecule type" value="Genomic_DNA"/>
</dbReference>
<feature type="transmembrane region" description="Helical" evidence="2">
    <location>
        <begin position="68"/>
        <end position="95"/>
    </location>
</feature>
<dbReference type="Proteomes" id="UP001565368">
    <property type="component" value="Unassembled WGS sequence"/>
</dbReference>
<accession>A0ABR3Q8K4</accession>
<keyword evidence="2" id="KW-0812">Transmembrane</keyword>
<evidence type="ECO:0000313" key="4">
    <source>
        <dbReference type="Proteomes" id="UP001565368"/>
    </source>
</evidence>
<keyword evidence="2" id="KW-0472">Membrane</keyword>
<evidence type="ECO:0000256" key="1">
    <source>
        <dbReference type="SAM" id="MobiDB-lite"/>
    </source>
</evidence>
<dbReference type="Pfam" id="PF10445">
    <property type="entry name" value="DUF2456"/>
    <property type="match status" value="1"/>
</dbReference>
<protein>
    <recommendedName>
        <fullName evidence="5">Autophagy-related protein</fullName>
    </recommendedName>
</protein>
<dbReference type="InterPro" id="IPR018852">
    <property type="entry name" value="DUF2456"/>
</dbReference>
<keyword evidence="4" id="KW-1185">Reference proteome</keyword>
<feature type="region of interest" description="Disordered" evidence="1">
    <location>
        <begin position="330"/>
        <end position="440"/>
    </location>
</feature>
<feature type="transmembrane region" description="Helical" evidence="2">
    <location>
        <begin position="212"/>
        <end position="231"/>
    </location>
</feature>
<evidence type="ECO:0000313" key="3">
    <source>
        <dbReference type="EMBL" id="KAL1411071.1"/>
    </source>
</evidence>
<feature type="compositionally biased region" description="Low complexity" evidence="1">
    <location>
        <begin position="490"/>
        <end position="510"/>
    </location>
</feature>
<feature type="region of interest" description="Disordered" evidence="1">
    <location>
        <begin position="489"/>
        <end position="514"/>
    </location>
</feature>
<gene>
    <name evidence="3" type="ORF">Q8F55_002018</name>
</gene>
<feature type="region of interest" description="Disordered" evidence="1">
    <location>
        <begin position="551"/>
        <end position="577"/>
    </location>
</feature>
<evidence type="ECO:0000256" key="2">
    <source>
        <dbReference type="SAM" id="Phobius"/>
    </source>
</evidence>
<feature type="region of interest" description="Disordered" evidence="1">
    <location>
        <begin position="647"/>
        <end position="670"/>
    </location>
</feature>
<feature type="transmembrane region" description="Helical" evidence="2">
    <location>
        <begin position="115"/>
        <end position="134"/>
    </location>
</feature>
<feature type="compositionally biased region" description="Basic and acidic residues" evidence="1">
    <location>
        <begin position="650"/>
        <end position="670"/>
    </location>
</feature>
<keyword evidence="2" id="KW-1133">Transmembrane helix</keyword>
<sequence length="670" mass="71260">MDTAQATQATPSTATATTTTAQWSPSAPPVALSPAAFSLTPSTPTLVEGGQTHSLFRPFPVPQTRKQWFYLLFLQGFGAGIIDGGVNFAVAYAMYHNQSNVRMWVFSDNTIAGDLGVTCIIQCLASMLITSTLVHTDLHHKAIQPLPFVYPHVEHLPDPRVLFDRIFNRKQRKIPADEKKAGADADLSEAEKNAAVAEAVAAMRREYGFSKYYYLMLVRFVFEGTEMNMLAEKVGPRRWGLRFLWTAAQGAAIGIVFGLPLWILAIIILGPIYRGRNIGGLWAPQAIKCVYAAILGWITNPVIATLALGSQADHHLVVVPVDEEAGLIESEAGPEKTGRERETGRIEHETCRRVRRTSRTDREASPGITSSPGAQSSLAIDAIPEDEELQPVISRPSPVLLKPRGSFVDSETSTQRKRSGSAASSLERKRAGSVSGKRPPFTANVSYLSTHSEFATAATGTSAAAAGATLTAATITPGRVRALTVSSYVSSSGPSAAGGSTAGTPSAPTATLPPSPASFTYALGGVGGRAKRVGRSRASTATSTLPASIAATAERRTASTGLGTPGGRSVGTPATPGSFLATSVTTPTRARANSDVAGGALHVTGVERTTAAVVVSDRAPRVEIEEDSSFDVFGRTDVQVPAIALQRPSMDVEREREREERERERREDGR</sequence>
<name>A0ABR3Q8K4_9TREE</name>
<organism evidence="3 4">
    <name type="scientific">Vanrija albida</name>
    <dbReference type="NCBI Taxonomy" id="181172"/>
    <lineage>
        <taxon>Eukaryota</taxon>
        <taxon>Fungi</taxon>
        <taxon>Dikarya</taxon>
        <taxon>Basidiomycota</taxon>
        <taxon>Agaricomycotina</taxon>
        <taxon>Tremellomycetes</taxon>
        <taxon>Trichosporonales</taxon>
        <taxon>Trichosporonaceae</taxon>
        <taxon>Vanrija</taxon>
    </lineage>
</organism>
<feature type="transmembrane region" description="Helical" evidence="2">
    <location>
        <begin position="289"/>
        <end position="309"/>
    </location>
</feature>
<feature type="compositionally biased region" description="Basic and acidic residues" evidence="1">
    <location>
        <begin position="333"/>
        <end position="364"/>
    </location>
</feature>
<reference evidence="3 4" key="1">
    <citation type="submission" date="2023-08" db="EMBL/GenBank/DDBJ databases">
        <title>Annotated Genome Sequence of Vanrija albida AlHP1.</title>
        <authorList>
            <person name="Herzog R."/>
        </authorList>
    </citation>
    <scope>NUCLEOTIDE SEQUENCE [LARGE SCALE GENOMIC DNA]</scope>
    <source>
        <strain evidence="3 4">AlHP1</strain>
    </source>
</reference>
<evidence type="ECO:0008006" key="5">
    <source>
        <dbReference type="Google" id="ProtNLM"/>
    </source>
</evidence>
<dbReference type="RefSeq" id="XP_069211015.1">
    <property type="nucleotide sequence ID" value="XM_069350629.1"/>
</dbReference>